<dbReference type="Proteomes" id="UP000031036">
    <property type="component" value="Unassembled WGS sequence"/>
</dbReference>
<organism evidence="1 2">
    <name type="scientific">Toxocara canis</name>
    <name type="common">Canine roundworm</name>
    <dbReference type="NCBI Taxonomy" id="6265"/>
    <lineage>
        <taxon>Eukaryota</taxon>
        <taxon>Metazoa</taxon>
        <taxon>Ecdysozoa</taxon>
        <taxon>Nematoda</taxon>
        <taxon>Chromadorea</taxon>
        <taxon>Rhabditida</taxon>
        <taxon>Spirurina</taxon>
        <taxon>Ascaridomorpha</taxon>
        <taxon>Ascaridoidea</taxon>
        <taxon>Toxocaridae</taxon>
        <taxon>Toxocara</taxon>
    </lineage>
</organism>
<gene>
    <name evidence="1" type="ORF">Tcan_17520</name>
</gene>
<dbReference type="EMBL" id="JPKZ01002570">
    <property type="protein sequence ID" value="KHN76065.1"/>
    <property type="molecule type" value="Genomic_DNA"/>
</dbReference>
<keyword evidence="2" id="KW-1185">Reference proteome</keyword>
<evidence type="ECO:0000313" key="1">
    <source>
        <dbReference type="EMBL" id="KHN76065.1"/>
    </source>
</evidence>
<evidence type="ECO:0000313" key="2">
    <source>
        <dbReference type="Proteomes" id="UP000031036"/>
    </source>
</evidence>
<protein>
    <submittedName>
        <fullName evidence="1">Uncharacterized protein</fullName>
    </submittedName>
</protein>
<reference evidence="1 2" key="1">
    <citation type="submission" date="2014-11" db="EMBL/GenBank/DDBJ databases">
        <title>Genetic blueprint of the zoonotic pathogen Toxocara canis.</title>
        <authorList>
            <person name="Zhu X.-Q."/>
            <person name="Korhonen P.K."/>
            <person name="Cai H."/>
            <person name="Young N.D."/>
            <person name="Nejsum P."/>
            <person name="von Samson-Himmelstjerna G."/>
            <person name="Boag P.R."/>
            <person name="Tan P."/>
            <person name="Li Q."/>
            <person name="Min J."/>
            <person name="Yang Y."/>
            <person name="Wang X."/>
            <person name="Fang X."/>
            <person name="Hall R.S."/>
            <person name="Hofmann A."/>
            <person name="Sternberg P.W."/>
            <person name="Jex A.R."/>
            <person name="Gasser R.B."/>
        </authorList>
    </citation>
    <scope>NUCLEOTIDE SEQUENCE [LARGE SCALE GENOMIC DNA]</scope>
    <source>
        <strain evidence="1">PN_DK_2014</strain>
    </source>
</reference>
<comment type="caution">
    <text evidence="1">The sequence shown here is derived from an EMBL/GenBank/DDBJ whole genome shotgun (WGS) entry which is preliminary data.</text>
</comment>
<accession>A0A0B2V4Z9</accession>
<proteinExistence type="predicted"/>
<name>A0A0B2V4Z9_TOXCA</name>
<sequence length="256" mass="28298">MFTSNNNISCAALHENSAHPRQFNNINLTDCVLAASQLMLIKSTQLETRSFLPTFHRYRRSGQWLGEAQTPNWTPLLRIARKWALSARLSNLPSTSENIKEYDRRANLWNVLNAQGCGAFSRKVHSVSYGGVVMDIVQLYRVPCEAYVRTGNGCRLLVKRRNWPSVYVVLLHDTASSKRCLLLGCGSIQVGGGVIGRLNEECMANVQRSATGGARLAFELSRGPLQLRAASSRALVLRPALNSRLRTGTDSGNPTV</sequence>
<dbReference type="AlphaFoldDB" id="A0A0B2V4Z9"/>